<name>A0ABQ7H5Y4_DUNSA</name>
<feature type="transmembrane region" description="Helical" evidence="6">
    <location>
        <begin position="214"/>
        <end position="232"/>
    </location>
</feature>
<keyword evidence="5 6" id="KW-0472">Membrane</keyword>
<proteinExistence type="inferred from homology"/>
<comment type="caution">
    <text evidence="7">The sequence shown here is derived from an EMBL/GenBank/DDBJ whole genome shotgun (WGS) entry which is preliminary data.</text>
</comment>
<comment type="similarity">
    <text evidence="2">Belongs to the TMEM120 family.</text>
</comment>
<organism evidence="7 8">
    <name type="scientific">Dunaliella salina</name>
    <name type="common">Green alga</name>
    <name type="synonym">Protococcus salinus</name>
    <dbReference type="NCBI Taxonomy" id="3046"/>
    <lineage>
        <taxon>Eukaryota</taxon>
        <taxon>Viridiplantae</taxon>
        <taxon>Chlorophyta</taxon>
        <taxon>core chlorophytes</taxon>
        <taxon>Chlorophyceae</taxon>
        <taxon>CS clade</taxon>
        <taxon>Chlamydomonadales</taxon>
        <taxon>Dunaliellaceae</taxon>
        <taxon>Dunaliella</taxon>
    </lineage>
</organism>
<keyword evidence="4 6" id="KW-1133">Transmembrane helix</keyword>
<keyword evidence="3 6" id="KW-0812">Transmembrane</keyword>
<reference evidence="7" key="1">
    <citation type="submission" date="2017-08" db="EMBL/GenBank/DDBJ databases">
        <authorList>
            <person name="Polle J.E."/>
            <person name="Barry K."/>
            <person name="Cushman J."/>
            <person name="Schmutz J."/>
            <person name="Tran D."/>
            <person name="Hathwaick L.T."/>
            <person name="Yim W.C."/>
            <person name="Jenkins J."/>
            <person name="Mckie-Krisberg Z.M."/>
            <person name="Prochnik S."/>
            <person name="Lindquist E."/>
            <person name="Dockter R.B."/>
            <person name="Adam C."/>
            <person name="Molina H."/>
            <person name="Bunkerborg J."/>
            <person name="Jin E."/>
            <person name="Buchheim M."/>
            <person name="Magnuson J."/>
        </authorList>
    </citation>
    <scope>NUCLEOTIDE SEQUENCE</scope>
    <source>
        <strain evidence="7">CCAP 19/18</strain>
    </source>
</reference>
<evidence type="ECO:0000313" key="8">
    <source>
        <dbReference type="Proteomes" id="UP000815325"/>
    </source>
</evidence>
<evidence type="ECO:0000256" key="2">
    <source>
        <dbReference type="ARBA" id="ARBA00009700"/>
    </source>
</evidence>
<feature type="transmembrane region" description="Helical" evidence="6">
    <location>
        <begin position="189"/>
        <end position="208"/>
    </location>
</feature>
<evidence type="ECO:0000256" key="1">
    <source>
        <dbReference type="ARBA" id="ARBA00004141"/>
    </source>
</evidence>
<keyword evidence="8" id="KW-1185">Reference proteome</keyword>
<feature type="transmembrane region" description="Helical" evidence="6">
    <location>
        <begin position="309"/>
        <end position="326"/>
    </location>
</feature>
<evidence type="ECO:0000256" key="6">
    <source>
        <dbReference type="SAM" id="Phobius"/>
    </source>
</evidence>
<protein>
    <submittedName>
        <fullName evidence="7">TMPIT-like protein</fullName>
    </submittedName>
</protein>
<accession>A0ABQ7H5Y4</accession>
<dbReference type="InterPro" id="IPR012926">
    <property type="entry name" value="TMEM120A/B"/>
</dbReference>
<comment type="subcellular location">
    <subcellularLocation>
        <location evidence="1">Membrane</location>
        <topology evidence="1">Multi-pass membrane protein</topology>
    </subcellularLocation>
</comment>
<feature type="transmembrane region" description="Helical" evidence="6">
    <location>
        <begin position="144"/>
        <end position="168"/>
    </location>
</feature>
<dbReference type="Pfam" id="PF07851">
    <property type="entry name" value="TMEM120A-B"/>
    <property type="match status" value="1"/>
</dbReference>
<evidence type="ECO:0000256" key="3">
    <source>
        <dbReference type="ARBA" id="ARBA00022692"/>
    </source>
</evidence>
<evidence type="ECO:0000256" key="5">
    <source>
        <dbReference type="ARBA" id="ARBA00023136"/>
    </source>
</evidence>
<dbReference type="EMBL" id="MU069466">
    <property type="protein sequence ID" value="KAF5842206.1"/>
    <property type="molecule type" value="Genomic_DNA"/>
</dbReference>
<dbReference type="Proteomes" id="UP000815325">
    <property type="component" value="Unassembled WGS sequence"/>
</dbReference>
<dbReference type="PANTHER" id="PTHR21433:SF0">
    <property type="entry name" value="TRANSMEMBRANE PROTEIN 120 HOMOLOG"/>
    <property type="match status" value="1"/>
</dbReference>
<feature type="transmembrane region" description="Helical" evidence="6">
    <location>
        <begin position="264"/>
        <end position="289"/>
    </location>
</feature>
<evidence type="ECO:0000256" key="4">
    <source>
        <dbReference type="ARBA" id="ARBA00022989"/>
    </source>
</evidence>
<dbReference type="PANTHER" id="PTHR21433">
    <property type="entry name" value="TRANSMEMBRANE PROTEIN INDUCED BY TUMOR NECROSIS FACTOR ALPHA"/>
    <property type="match status" value="1"/>
</dbReference>
<gene>
    <name evidence="7" type="ORF">DUNSADRAFT_8606</name>
</gene>
<evidence type="ECO:0000313" key="7">
    <source>
        <dbReference type="EMBL" id="KAF5842206.1"/>
    </source>
</evidence>
<sequence>MPCSLQIKSLQQAISDAKKKALSHPDVGVAREVLAELQQAQQVVEGLGPGGDLRKFCKTKHPALLRLLMGDKVSVIAFRADHSAAMKEEYHRFRDKSALVMLLLPAMLLLGLRRADALREASARQEAGLEEHLSFSSPFAKYTFVPGLMTGVQFYFLWLGYFYLAVALRESVLLVNGSHIKSWWIQHHCWSAACALLMLGLPVYSQAVKMLCQYFLMWSCFQALVMMVQNMYQRRRMYTRIAMGKNTAMDVVTGESSGTSGQLLLLYPLLFVLQGSQFAIGAGVAYQTFPSLLAPEGWFDVEAVGSDLRGMRGVCLVGLAFCYMAVRNFGATVQTITEKKKVKYERARLTGKKQG</sequence>